<evidence type="ECO:0000259" key="3">
    <source>
        <dbReference type="PROSITE" id="PS51109"/>
    </source>
</evidence>
<dbReference type="InterPro" id="IPR051933">
    <property type="entry name" value="Resuscitation_pf_RpfB"/>
</dbReference>
<keyword evidence="5" id="KW-1185">Reference proteome</keyword>
<feature type="domain" description="G5" evidence="3">
    <location>
        <begin position="143"/>
        <end position="222"/>
    </location>
</feature>
<dbReference type="Gene3D" id="2.20.230.10">
    <property type="entry name" value="Resuscitation-promoting factor rpfb"/>
    <property type="match status" value="1"/>
</dbReference>
<dbReference type="Pfam" id="PF06725">
    <property type="entry name" value="3D"/>
    <property type="match status" value="1"/>
</dbReference>
<evidence type="ECO:0000313" key="4">
    <source>
        <dbReference type="EMBL" id="UOF90161.1"/>
    </source>
</evidence>
<evidence type="ECO:0000313" key="5">
    <source>
        <dbReference type="Proteomes" id="UP000830167"/>
    </source>
</evidence>
<name>A0ABY4CI07_9BACL</name>
<dbReference type="SMART" id="SM01208">
    <property type="entry name" value="G5"/>
    <property type="match status" value="1"/>
</dbReference>
<dbReference type="EMBL" id="CP089291">
    <property type="protein sequence ID" value="UOF90161.1"/>
    <property type="molecule type" value="Genomic_DNA"/>
</dbReference>
<gene>
    <name evidence="4" type="ORF">LSG31_20225</name>
</gene>
<dbReference type="PROSITE" id="PS51109">
    <property type="entry name" value="G5"/>
    <property type="match status" value="1"/>
</dbReference>
<feature type="signal peptide" evidence="2">
    <location>
        <begin position="1"/>
        <end position="28"/>
    </location>
</feature>
<dbReference type="RefSeq" id="WP_347436853.1">
    <property type="nucleotide sequence ID" value="NZ_CP089291.1"/>
</dbReference>
<dbReference type="InterPro" id="IPR007137">
    <property type="entry name" value="DUF348"/>
</dbReference>
<dbReference type="InterPro" id="IPR011098">
    <property type="entry name" value="G5_dom"/>
</dbReference>
<dbReference type="Pfam" id="PF03990">
    <property type="entry name" value="DUF348"/>
    <property type="match status" value="2"/>
</dbReference>
<accession>A0ABY4CI07</accession>
<dbReference type="Gene3D" id="2.40.40.10">
    <property type="entry name" value="RlpA-like domain"/>
    <property type="match status" value="1"/>
</dbReference>
<evidence type="ECO:0000256" key="1">
    <source>
        <dbReference type="ARBA" id="ARBA00022729"/>
    </source>
</evidence>
<feature type="chain" id="PRO_5045700182" evidence="2">
    <location>
        <begin position="29"/>
        <end position="324"/>
    </location>
</feature>
<keyword evidence="1 2" id="KW-0732">Signal</keyword>
<evidence type="ECO:0000256" key="2">
    <source>
        <dbReference type="SAM" id="SignalP"/>
    </source>
</evidence>
<sequence>MRKVTRKTMYLLAAAVTLVTAGAGGAAASYKKVTVDVDGKNQTFSGFQLGTVDQFLAAHGVRVTHGDLVQPDGHTRLTNGLHIHVHHLQEVSIQDGVKPQTQVKTVATTVAALLQQAGIHLNDADTLNVSLNDKPVNGMKIAITRRTEKVVTNDEAIPFQTERQPDSNAYKGQEKVLTPGVQGLAQITTTIYYENGKEVDRKSKKKTVKAPVNQVVAYGTLNQPVVVASRGSEDLLAAGSYTMVATAYSGGGNTASGVPAHVGTVAVDPNVIPLGTKLFIPGYGQAVAEDVGSAIQGDRIDLYFSSEQEARNFGRRTVNVFILH</sequence>
<dbReference type="CDD" id="cd22786">
    <property type="entry name" value="DPBB_YuiC-like"/>
    <property type="match status" value="1"/>
</dbReference>
<organism evidence="4 5">
    <name type="scientific">Fodinisporobacter ferrooxydans</name>
    <dbReference type="NCBI Taxonomy" id="2901836"/>
    <lineage>
        <taxon>Bacteria</taxon>
        <taxon>Bacillati</taxon>
        <taxon>Bacillota</taxon>
        <taxon>Bacilli</taxon>
        <taxon>Bacillales</taxon>
        <taxon>Alicyclobacillaceae</taxon>
        <taxon>Fodinisporobacter</taxon>
    </lineage>
</organism>
<dbReference type="InterPro" id="IPR010611">
    <property type="entry name" value="3D_dom"/>
</dbReference>
<protein>
    <submittedName>
        <fullName evidence="4">G5 domain-containing protein</fullName>
    </submittedName>
</protein>
<dbReference type="PANTHER" id="PTHR39160">
    <property type="entry name" value="CELL WALL-BINDING PROTEIN YOCH"/>
    <property type="match status" value="1"/>
</dbReference>
<reference evidence="4" key="1">
    <citation type="submission" date="2021-12" db="EMBL/GenBank/DDBJ databases">
        <title>Alicyclobacillaceae gen. nov., sp. nov., isolated from chalcocite enrichment system.</title>
        <authorList>
            <person name="Jiang Z."/>
        </authorList>
    </citation>
    <scope>NUCLEOTIDE SEQUENCE</scope>
    <source>
        <strain evidence="4">MYW30-H2</strain>
    </source>
</reference>
<dbReference type="Pfam" id="PF07501">
    <property type="entry name" value="G5"/>
    <property type="match status" value="1"/>
</dbReference>
<dbReference type="InterPro" id="IPR036908">
    <property type="entry name" value="RlpA-like_sf"/>
</dbReference>
<proteinExistence type="predicted"/>
<dbReference type="Proteomes" id="UP000830167">
    <property type="component" value="Chromosome"/>
</dbReference>
<dbReference type="SUPFAM" id="SSF50685">
    <property type="entry name" value="Barwin-like endoglucanases"/>
    <property type="match status" value="1"/>
</dbReference>
<dbReference type="PANTHER" id="PTHR39160:SF4">
    <property type="entry name" value="RESUSCITATION-PROMOTING FACTOR RPFB"/>
    <property type="match status" value="1"/>
</dbReference>